<dbReference type="Proteomes" id="UP000431269">
    <property type="component" value="Chromosome"/>
</dbReference>
<dbReference type="KEGG" id="tsv:DSM104635_03836"/>
<evidence type="ECO:0000313" key="2">
    <source>
        <dbReference type="EMBL" id="QGZ96971.1"/>
    </source>
</evidence>
<dbReference type="RefSeq" id="WP_158767779.1">
    <property type="nucleotide sequence ID" value="NZ_CP047045.1"/>
</dbReference>
<reference evidence="3" key="1">
    <citation type="submission" date="2019-12" db="EMBL/GenBank/DDBJ databases">
        <title>Complete genome of Terracaulis silvestris 0127_4.</title>
        <authorList>
            <person name="Vieira S."/>
            <person name="Riedel T."/>
            <person name="Sproer C."/>
            <person name="Pascual J."/>
            <person name="Boedeker C."/>
            <person name="Overmann J."/>
        </authorList>
    </citation>
    <scope>NUCLEOTIDE SEQUENCE [LARGE SCALE GENOMIC DNA]</scope>
    <source>
        <strain evidence="3">0127_4</strain>
    </source>
</reference>
<dbReference type="EMBL" id="CP047045">
    <property type="protein sequence ID" value="QGZ96971.1"/>
    <property type="molecule type" value="Genomic_DNA"/>
</dbReference>
<name>A0A6I6MS46_9CAUL</name>
<dbReference type="AlphaFoldDB" id="A0A6I6MS46"/>
<organism evidence="2 3">
    <name type="scientific">Terricaulis silvestris</name>
    <dbReference type="NCBI Taxonomy" id="2686094"/>
    <lineage>
        <taxon>Bacteria</taxon>
        <taxon>Pseudomonadati</taxon>
        <taxon>Pseudomonadota</taxon>
        <taxon>Alphaproteobacteria</taxon>
        <taxon>Caulobacterales</taxon>
        <taxon>Caulobacteraceae</taxon>
        <taxon>Terricaulis</taxon>
    </lineage>
</organism>
<accession>A0A6I6MS46</accession>
<gene>
    <name evidence="2" type="ORF">DSM104635_03836</name>
</gene>
<keyword evidence="3" id="KW-1185">Reference proteome</keyword>
<proteinExistence type="predicted"/>
<evidence type="ECO:0000256" key="1">
    <source>
        <dbReference type="SAM" id="MobiDB-lite"/>
    </source>
</evidence>
<evidence type="ECO:0000313" key="3">
    <source>
        <dbReference type="Proteomes" id="UP000431269"/>
    </source>
</evidence>
<protein>
    <submittedName>
        <fullName evidence="2">Uncharacterized protein</fullName>
    </submittedName>
</protein>
<feature type="region of interest" description="Disordered" evidence="1">
    <location>
        <begin position="63"/>
        <end position="97"/>
    </location>
</feature>
<sequence length="97" mass="10797">MSNIDAIETYIERMKEAADKNIPISVAFYGHQANVVATMAVHHELWLLVEEIRALRSELALARNPTSTAPPPPPVPPPRPAPQADLNYRGPSPFKRF</sequence>
<feature type="compositionally biased region" description="Pro residues" evidence="1">
    <location>
        <begin position="68"/>
        <end position="81"/>
    </location>
</feature>